<comment type="caution">
    <text evidence="7">The sequence shown here is derived from an EMBL/GenBank/DDBJ whole genome shotgun (WGS) entry which is preliminary data.</text>
</comment>
<evidence type="ECO:0000256" key="2">
    <source>
        <dbReference type="ARBA" id="ARBA00009142"/>
    </source>
</evidence>
<feature type="transmembrane region" description="Helical" evidence="6">
    <location>
        <begin position="45"/>
        <end position="64"/>
    </location>
</feature>
<evidence type="ECO:0000256" key="5">
    <source>
        <dbReference type="ARBA" id="ARBA00023136"/>
    </source>
</evidence>
<feature type="transmembrane region" description="Helical" evidence="6">
    <location>
        <begin position="101"/>
        <end position="119"/>
    </location>
</feature>
<keyword evidence="5 6" id="KW-0472">Membrane</keyword>
<reference evidence="8" key="1">
    <citation type="journal article" date="2019" name="Int. J. Syst. Evol. Microbiol.">
        <title>The Global Catalogue of Microorganisms (GCM) 10K type strain sequencing project: providing services to taxonomists for standard genome sequencing and annotation.</title>
        <authorList>
            <consortium name="The Broad Institute Genomics Platform"/>
            <consortium name="The Broad Institute Genome Sequencing Center for Infectious Disease"/>
            <person name="Wu L."/>
            <person name="Ma J."/>
        </authorList>
    </citation>
    <scope>NUCLEOTIDE SEQUENCE [LARGE SCALE GENOMIC DNA]</scope>
    <source>
        <strain evidence="8">DFY41</strain>
    </source>
</reference>
<comment type="similarity">
    <text evidence="2 6">Belongs to the 4-toluene sulfonate uptake permease (TSUP) (TC 2.A.102) family.</text>
</comment>
<evidence type="ECO:0000256" key="1">
    <source>
        <dbReference type="ARBA" id="ARBA00004141"/>
    </source>
</evidence>
<dbReference type="RefSeq" id="WP_378592498.1">
    <property type="nucleotide sequence ID" value="NZ_JBHSKD010000027.1"/>
</dbReference>
<accession>A0ABW0BQC9</accession>
<dbReference type="Proteomes" id="UP001596087">
    <property type="component" value="Unassembled WGS sequence"/>
</dbReference>
<evidence type="ECO:0000256" key="6">
    <source>
        <dbReference type="RuleBase" id="RU363041"/>
    </source>
</evidence>
<gene>
    <name evidence="7" type="ORF">ACFPGP_19020</name>
</gene>
<dbReference type="InterPro" id="IPR002781">
    <property type="entry name" value="TM_pro_TauE-like"/>
</dbReference>
<comment type="subcellular location">
    <subcellularLocation>
        <location evidence="6">Cell membrane</location>
        <topology evidence="6">Multi-pass membrane protein</topology>
    </subcellularLocation>
    <subcellularLocation>
        <location evidence="1">Membrane</location>
        <topology evidence="1">Multi-pass membrane protein</topology>
    </subcellularLocation>
</comment>
<dbReference type="Pfam" id="PF01925">
    <property type="entry name" value="TauE"/>
    <property type="match status" value="1"/>
</dbReference>
<keyword evidence="3 6" id="KW-0812">Transmembrane</keyword>
<feature type="transmembrane region" description="Helical" evidence="6">
    <location>
        <begin position="154"/>
        <end position="182"/>
    </location>
</feature>
<organism evidence="7 8">
    <name type="scientific">Nocardioides taihuensis</name>
    <dbReference type="NCBI Taxonomy" id="1835606"/>
    <lineage>
        <taxon>Bacteria</taxon>
        <taxon>Bacillati</taxon>
        <taxon>Actinomycetota</taxon>
        <taxon>Actinomycetes</taxon>
        <taxon>Propionibacteriales</taxon>
        <taxon>Nocardioidaceae</taxon>
        <taxon>Nocardioides</taxon>
    </lineage>
</organism>
<evidence type="ECO:0000256" key="3">
    <source>
        <dbReference type="ARBA" id="ARBA00022692"/>
    </source>
</evidence>
<feature type="transmembrane region" description="Helical" evidence="6">
    <location>
        <begin position="250"/>
        <end position="269"/>
    </location>
</feature>
<feature type="transmembrane region" description="Helical" evidence="6">
    <location>
        <begin position="220"/>
        <end position="238"/>
    </location>
</feature>
<protein>
    <recommendedName>
        <fullName evidence="6">Probable membrane transporter protein</fullName>
    </recommendedName>
</protein>
<evidence type="ECO:0000313" key="8">
    <source>
        <dbReference type="Proteomes" id="UP001596087"/>
    </source>
</evidence>
<keyword evidence="6" id="KW-1003">Cell membrane</keyword>
<keyword evidence="4 6" id="KW-1133">Transmembrane helix</keyword>
<dbReference type="PANTHER" id="PTHR43701:SF2">
    <property type="entry name" value="MEMBRANE TRANSPORTER PROTEIN YJNA-RELATED"/>
    <property type="match status" value="1"/>
</dbReference>
<evidence type="ECO:0000313" key="7">
    <source>
        <dbReference type="EMBL" id="MFC5178781.1"/>
    </source>
</evidence>
<dbReference type="PANTHER" id="PTHR43701">
    <property type="entry name" value="MEMBRANE TRANSPORTER PROTEIN MJ0441-RELATED"/>
    <property type="match status" value="1"/>
</dbReference>
<dbReference type="InterPro" id="IPR051598">
    <property type="entry name" value="TSUP/Inactive_protease-like"/>
</dbReference>
<name>A0ABW0BQC9_9ACTN</name>
<feature type="transmembrane region" description="Helical" evidence="6">
    <location>
        <begin position="188"/>
        <end position="208"/>
    </location>
</feature>
<evidence type="ECO:0000256" key="4">
    <source>
        <dbReference type="ARBA" id="ARBA00022989"/>
    </source>
</evidence>
<feature type="transmembrane region" description="Helical" evidence="6">
    <location>
        <begin position="76"/>
        <end position="95"/>
    </location>
</feature>
<dbReference type="EMBL" id="JBHSKD010000027">
    <property type="protein sequence ID" value="MFC5178781.1"/>
    <property type="molecule type" value="Genomic_DNA"/>
</dbReference>
<sequence length="270" mass="26499">MTLVTGLVAVAAGLLIGLSLGALGSGGSILAVPVLVHLLGQSPIAATTGSLVVVGATALVAAVATRPSGTVRVGRGLAFGAAATGGAVVGSRLALRTPGDVLLLAFSALLLVVALAMLVRSHRRRGLPAEQRPADVPIITLRPFTCACPRALKVLVAATVTGLLTGFLGVGGGFLVVPALVLSLGLEVAEAAGTSLVVIVATSAVALLARLPGDAPVPDWGIVLVLTAAAVVGALAGVRTARRTDPRRLSQAFIALLLGVAVASATAVLA</sequence>
<proteinExistence type="inferred from homology"/>
<keyword evidence="8" id="KW-1185">Reference proteome</keyword>